<dbReference type="AlphaFoldDB" id="A0A1E3XF01"/>
<dbReference type="Proteomes" id="UP000094056">
    <property type="component" value="Unassembled WGS sequence"/>
</dbReference>
<comment type="caution">
    <text evidence="1">The sequence shown here is derived from an EMBL/GenBank/DDBJ whole genome shotgun (WGS) entry which is preliminary data.</text>
</comment>
<reference evidence="1 2" key="1">
    <citation type="submission" date="2016-07" db="EMBL/GenBank/DDBJ databases">
        <title>Draft genome of Scalindua rubra, obtained from a brine-seawater interface in the Red Sea, sheds light on salt adaptation in anammox bacteria.</title>
        <authorList>
            <person name="Speth D.R."/>
            <person name="Lagkouvardos I."/>
            <person name="Wang Y."/>
            <person name="Qian P.-Y."/>
            <person name="Dutilh B.E."/>
            <person name="Jetten M.S."/>
        </authorList>
    </citation>
    <scope>NUCLEOTIDE SEQUENCE [LARGE SCALE GENOMIC DNA]</scope>
    <source>
        <strain evidence="1">BSI-1</strain>
    </source>
</reference>
<name>A0A1E3XF01_9BACT</name>
<proteinExistence type="predicted"/>
<dbReference type="EMBL" id="MAYW01000026">
    <property type="protein sequence ID" value="ODS33524.1"/>
    <property type="molecule type" value="Genomic_DNA"/>
</dbReference>
<evidence type="ECO:0000313" key="1">
    <source>
        <dbReference type="EMBL" id="ODS33524.1"/>
    </source>
</evidence>
<protein>
    <submittedName>
        <fullName evidence="1">Uncharacterized protein</fullName>
    </submittedName>
</protein>
<accession>A0A1E3XF01</accession>
<organism evidence="1 2">
    <name type="scientific">Candidatus Scalindua rubra</name>
    <dbReference type="NCBI Taxonomy" id="1872076"/>
    <lineage>
        <taxon>Bacteria</taxon>
        <taxon>Pseudomonadati</taxon>
        <taxon>Planctomycetota</taxon>
        <taxon>Candidatus Brocadiia</taxon>
        <taxon>Candidatus Brocadiales</taxon>
        <taxon>Candidatus Scalinduaceae</taxon>
        <taxon>Candidatus Scalindua</taxon>
    </lineage>
</organism>
<gene>
    <name evidence="1" type="ORF">SCARUB_01348</name>
</gene>
<sequence>MGTLGQAKYIARKYKKRAPYEPLRYERREVSVLVYKPRKFHSPLYEKRIFKSRKYSGRRITPQKTEEVEEK</sequence>
<evidence type="ECO:0000313" key="2">
    <source>
        <dbReference type="Proteomes" id="UP000094056"/>
    </source>
</evidence>